<dbReference type="Pfam" id="PF21530">
    <property type="entry name" value="Pif1_2B_dom"/>
    <property type="match status" value="1"/>
</dbReference>
<dbReference type="OrthoDB" id="6415266at2759"/>
<reference evidence="2 3" key="1">
    <citation type="submission" date="2020-09" db="EMBL/GenBank/DDBJ databases">
        <title>De no assembly of potato wild relative species, Solanum commersonii.</title>
        <authorList>
            <person name="Cho K."/>
        </authorList>
    </citation>
    <scope>NUCLEOTIDE SEQUENCE [LARGE SCALE GENOMIC DNA]</scope>
    <source>
        <strain evidence="2">LZ3.2</strain>
        <tissue evidence="2">Leaf</tissue>
    </source>
</reference>
<sequence length="63" mass="7079">MKRRLGLKENALIMMLRSLDHSNGLCNGIKMICRGFAKNVMHAQISSGHCAMKHVFLPIIQIT</sequence>
<name>A0A9J5Y7Q5_SOLCO</name>
<dbReference type="Proteomes" id="UP000824120">
    <property type="component" value="Chromosome 7"/>
</dbReference>
<organism evidence="2 3">
    <name type="scientific">Solanum commersonii</name>
    <name type="common">Commerson's wild potato</name>
    <name type="synonym">Commerson's nightshade</name>
    <dbReference type="NCBI Taxonomy" id="4109"/>
    <lineage>
        <taxon>Eukaryota</taxon>
        <taxon>Viridiplantae</taxon>
        <taxon>Streptophyta</taxon>
        <taxon>Embryophyta</taxon>
        <taxon>Tracheophyta</taxon>
        <taxon>Spermatophyta</taxon>
        <taxon>Magnoliopsida</taxon>
        <taxon>eudicotyledons</taxon>
        <taxon>Gunneridae</taxon>
        <taxon>Pentapetalae</taxon>
        <taxon>asterids</taxon>
        <taxon>lamiids</taxon>
        <taxon>Solanales</taxon>
        <taxon>Solanaceae</taxon>
        <taxon>Solanoideae</taxon>
        <taxon>Solaneae</taxon>
        <taxon>Solanum</taxon>
    </lineage>
</organism>
<dbReference type="EMBL" id="JACXVP010000007">
    <property type="protein sequence ID" value="KAG5595300.1"/>
    <property type="molecule type" value="Genomic_DNA"/>
</dbReference>
<evidence type="ECO:0000313" key="2">
    <source>
        <dbReference type="EMBL" id="KAG5595300.1"/>
    </source>
</evidence>
<gene>
    <name evidence="2" type="ORF">H5410_036532</name>
</gene>
<feature type="domain" description="DNA helicase Pif1-like 2B" evidence="1">
    <location>
        <begin position="3"/>
        <end position="33"/>
    </location>
</feature>
<evidence type="ECO:0000313" key="3">
    <source>
        <dbReference type="Proteomes" id="UP000824120"/>
    </source>
</evidence>
<comment type="caution">
    <text evidence="2">The sequence shown here is derived from an EMBL/GenBank/DDBJ whole genome shotgun (WGS) entry which is preliminary data.</text>
</comment>
<accession>A0A9J5Y7Q5</accession>
<dbReference type="InterPro" id="IPR049163">
    <property type="entry name" value="Pif1-like_2B_dom"/>
</dbReference>
<protein>
    <recommendedName>
        <fullName evidence="1">DNA helicase Pif1-like 2B domain-containing protein</fullName>
    </recommendedName>
</protein>
<dbReference type="AlphaFoldDB" id="A0A9J5Y7Q5"/>
<evidence type="ECO:0000259" key="1">
    <source>
        <dbReference type="Pfam" id="PF21530"/>
    </source>
</evidence>
<proteinExistence type="predicted"/>
<keyword evidence="3" id="KW-1185">Reference proteome</keyword>